<evidence type="ECO:0000259" key="2">
    <source>
        <dbReference type="Pfam" id="PF00296"/>
    </source>
</evidence>
<feature type="domain" description="Luciferase-like" evidence="2">
    <location>
        <begin position="20"/>
        <end position="290"/>
    </location>
</feature>
<organism evidence="3 4">
    <name type="scientific">Streptomyces mordarskii</name>
    <dbReference type="NCBI Taxonomy" id="1226758"/>
    <lineage>
        <taxon>Bacteria</taxon>
        <taxon>Bacillati</taxon>
        <taxon>Actinomycetota</taxon>
        <taxon>Actinomycetes</taxon>
        <taxon>Kitasatosporales</taxon>
        <taxon>Streptomycetaceae</taxon>
        <taxon>Streptomyces</taxon>
    </lineage>
</organism>
<evidence type="ECO:0000313" key="4">
    <source>
        <dbReference type="Proteomes" id="UP001501576"/>
    </source>
</evidence>
<dbReference type="EMBL" id="BAAABZ010000050">
    <property type="protein sequence ID" value="GAA0544607.1"/>
    <property type="molecule type" value="Genomic_DNA"/>
</dbReference>
<gene>
    <name evidence="3" type="ORF">GCM10010390_53430</name>
</gene>
<dbReference type="InterPro" id="IPR036661">
    <property type="entry name" value="Luciferase-like_sf"/>
</dbReference>
<evidence type="ECO:0000313" key="3">
    <source>
        <dbReference type="EMBL" id="GAA0544607.1"/>
    </source>
</evidence>
<reference evidence="4" key="1">
    <citation type="journal article" date="2019" name="Int. J. Syst. Evol. Microbiol.">
        <title>The Global Catalogue of Microorganisms (GCM) 10K type strain sequencing project: providing services to taxonomists for standard genome sequencing and annotation.</title>
        <authorList>
            <consortium name="The Broad Institute Genomics Platform"/>
            <consortium name="The Broad Institute Genome Sequencing Center for Infectious Disease"/>
            <person name="Wu L."/>
            <person name="Ma J."/>
        </authorList>
    </citation>
    <scope>NUCLEOTIDE SEQUENCE [LARGE SCALE GENOMIC DNA]</scope>
    <source>
        <strain evidence="4">JCM 5052</strain>
    </source>
</reference>
<accession>A0ABP3NL84</accession>
<dbReference type="Pfam" id="PF00296">
    <property type="entry name" value="Bac_luciferase"/>
    <property type="match status" value="1"/>
</dbReference>
<evidence type="ECO:0000256" key="1">
    <source>
        <dbReference type="ARBA" id="ARBA00023002"/>
    </source>
</evidence>
<comment type="caution">
    <text evidence="3">The sequence shown here is derived from an EMBL/GenBank/DDBJ whole genome shotgun (WGS) entry which is preliminary data.</text>
</comment>
<dbReference type="InterPro" id="IPR050564">
    <property type="entry name" value="F420-G6PD/mer"/>
</dbReference>
<dbReference type="CDD" id="cd01097">
    <property type="entry name" value="Tetrahydromethanopterin_reductase"/>
    <property type="match status" value="1"/>
</dbReference>
<dbReference type="InterPro" id="IPR019910">
    <property type="entry name" value="Lucif-like_OxRdtase_MSMEG_4879"/>
</dbReference>
<name>A0ABP3NL84_9ACTN</name>
<dbReference type="PANTHER" id="PTHR43244">
    <property type="match status" value="1"/>
</dbReference>
<dbReference type="Proteomes" id="UP001501576">
    <property type="component" value="Unassembled WGS sequence"/>
</dbReference>
<protein>
    <submittedName>
        <fullName evidence="3">TIGR03564 family F420-dependent LLM class oxidoreductase</fullName>
    </submittedName>
</protein>
<dbReference type="PANTHER" id="PTHR43244:SF1">
    <property type="entry name" value="5,10-METHYLENETETRAHYDROMETHANOPTERIN REDUCTASE"/>
    <property type="match status" value="1"/>
</dbReference>
<proteinExistence type="predicted"/>
<keyword evidence="4" id="KW-1185">Reference proteome</keyword>
<dbReference type="SUPFAM" id="SSF51679">
    <property type="entry name" value="Bacterial luciferase-like"/>
    <property type="match status" value="1"/>
</dbReference>
<dbReference type="InterPro" id="IPR011251">
    <property type="entry name" value="Luciferase-like_dom"/>
</dbReference>
<dbReference type="Gene3D" id="3.20.20.30">
    <property type="entry name" value="Luciferase-like domain"/>
    <property type="match status" value="1"/>
</dbReference>
<sequence>MRVRPTPVLTDMTVGVALNASGAPNQVDATVQLAKEAAEFGVTSAWFGQTFGADSPQLAAIVGREVPGLQVGTSAIPVFGRHPLLVSSQAQTAQAATHGRYHLGLALGTKLLTETGFGLPFERPIARLREFLTVLRQLTETGTADFHGELLTATTPILARVPGSENGVPLLVAAMGPQALRASGELADGILPYLAGPRVLADHIVPALTAAAEAAGRPAPRIVALVPGVVTDDVDAVRAKATENLTFYEQIPSYARVIELSGGRRAADLAVIGDEKTVEAEVRRYRDAGATEVVFSVTEIAGEADRRRTWRLLGELAG</sequence>
<keyword evidence="1" id="KW-0560">Oxidoreductase</keyword>
<dbReference type="NCBIfam" id="TIGR03564">
    <property type="entry name" value="F420_MSMEG_4879"/>
    <property type="match status" value="1"/>
</dbReference>